<protein>
    <submittedName>
        <fullName evidence="4">Glycosyl transferase family 1</fullName>
    </submittedName>
</protein>
<reference evidence="4" key="1">
    <citation type="submission" date="2016-08" db="EMBL/GenBank/DDBJ databases">
        <title>Complete Genome Seqeunce of Paenibacillus sp. BIHB 4019 from tea rhizoplane.</title>
        <authorList>
            <person name="Thakur R."/>
            <person name="Swarnkar M.K."/>
            <person name="Gulati A."/>
        </authorList>
    </citation>
    <scope>NUCLEOTIDE SEQUENCE [LARGE SCALE GENOMIC DNA]</scope>
    <source>
        <strain evidence="4">BIHB4019</strain>
    </source>
</reference>
<evidence type="ECO:0000313" key="4">
    <source>
        <dbReference type="EMBL" id="ANY69762.1"/>
    </source>
</evidence>
<dbReference type="Pfam" id="PF00534">
    <property type="entry name" value="Glycos_transf_1"/>
    <property type="match status" value="1"/>
</dbReference>
<dbReference type="Pfam" id="PF13439">
    <property type="entry name" value="Glyco_transf_4"/>
    <property type="match status" value="1"/>
</dbReference>
<feature type="domain" description="Glycosyl transferase family 1" evidence="2">
    <location>
        <begin position="187"/>
        <end position="354"/>
    </location>
</feature>
<dbReference type="EMBL" id="CP016808">
    <property type="protein sequence ID" value="ANY69762.1"/>
    <property type="molecule type" value="Genomic_DNA"/>
</dbReference>
<dbReference type="Gene3D" id="3.40.50.2000">
    <property type="entry name" value="Glycogen Phosphorylase B"/>
    <property type="match status" value="2"/>
</dbReference>
<dbReference type="RefSeq" id="WP_099520749.1">
    <property type="nucleotide sequence ID" value="NZ_CP016808.1"/>
</dbReference>
<dbReference type="PANTHER" id="PTHR46401">
    <property type="entry name" value="GLYCOSYLTRANSFERASE WBBK-RELATED"/>
    <property type="match status" value="1"/>
</dbReference>
<dbReference type="SUPFAM" id="SSF53756">
    <property type="entry name" value="UDP-Glycosyltransferase/glycogen phosphorylase"/>
    <property type="match status" value="1"/>
</dbReference>
<dbReference type="GO" id="GO:0016757">
    <property type="term" value="F:glycosyltransferase activity"/>
    <property type="evidence" value="ECO:0007669"/>
    <property type="project" value="InterPro"/>
</dbReference>
<keyword evidence="1 4" id="KW-0808">Transferase</keyword>
<dbReference type="CDD" id="cd03809">
    <property type="entry name" value="GT4_MtfB-like"/>
    <property type="match status" value="1"/>
</dbReference>
<evidence type="ECO:0000256" key="1">
    <source>
        <dbReference type="ARBA" id="ARBA00022679"/>
    </source>
</evidence>
<proteinExistence type="predicted"/>
<evidence type="ECO:0000259" key="2">
    <source>
        <dbReference type="Pfam" id="PF00534"/>
    </source>
</evidence>
<gene>
    <name evidence="4" type="ORF">BBD42_27160</name>
</gene>
<dbReference type="PANTHER" id="PTHR46401:SF2">
    <property type="entry name" value="GLYCOSYLTRANSFERASE WBBK-RELATED"/>
    <property type="match status" value="1"/>
</dbReference>
<sequence>MRILVWSVHFSIGGGMRLLHNLISAMARQPDVEQIRLVLSPDSLIRNVAELRALGKVEMVSTQYSIDSDQNSYLLAGIDVVYYYWPHTHPYHALDRPTVCTFHDTTMFDYVPPFMDGEQLKGHWILSKKWLDHVTSVVVSSEHVKNRLIAHFGPRNQSATVVPHAITPIAAQYASQVSPATAARIPSKYIIYPSNTSPHKNHNNLLEALSHWKGHTKCPLVLTGYLTETLRQPFPDCTPQHSWIPTLISTIRRTGLVVNRDLYPLGFIGDEDIPALIKNAWALIMPSLSEGGGSYPVEEALRLGTPVLCSDIPVMREHLARHSAKIAWFNPHSPDSIVQALEDLTANYDEYKNAAVAGIHDPAESWDDVAKRYLNVFRDTYWRYYGKQLR</sequence>
<name>A0A1B2DPX9_9BACL</name>
<feature type="domain" description="Glycosyltransferase subfamily 4-like N-terminal" evidence="3">
    <location>
        <begin position="77"/>
        <end position="166"/>
    </location>
</feature>
<accession>A0A1B2DPX9</accession>
<dbReference type="AlphaFoldDB" id="A0A1B2DPX9"/>
<evidence type="ECO:0000259" key="3">
    <source>
        <dbReference type="Pfam" id="PF13439"/>
    </source>
</evidence>
<dbReference type="InterPro" id="IPR001296">
    <property type="entry name" value="Glyco_trans_1"/>
</dbReference>
<dbReference type="InterPro" id="IPR028098">
    <property type="entry name" value="Glyco_trans_4-like_N"/>
</dbReference>
<organism evidence="4">
    <name type="scientific">Paenibacillus sp. BIHB 4019</name>
    <dbReference type="NCBI Taxonomy" id="1870819"/>
    <lineage>
        <taxon>Bacteria</taxon>
        <taxon>Bacillati</taxon>
        <taxon>Bacillota</taxon>
        <taxon>Bacilli</taxon>
        <taxon>Bacillales</taxon>
        <taxon>Paenibacillaceae</taxon>
        <taxon>Paenibacillus</taxon>
    </lineage>
</organism>